<evidence type="ECO:0000256" key="1">
    <source>
        <dbReference type="SAM" id="MobiDB-lite"/>
    </source>
</evidence>
<dbReference type="GO" id="GO:0007165">
    <property type="term" value="P:signal transduction"/>
    <property type="evidence" value="ECO:0007669"/>
    <property type="project" value="InterPro"/>
</dbReference>
<evidence type="ECO:0000313" key="4">
    <source>
        <dbReference type="EMBL" id="CAB4798769.1"/>
    </source>
</evidence>
<proteinExistence type="predicted"/>
<keyword evidence="2" id="KW-1133">Transmembrane helix</keyword>
<dbReference type="GO" id="GO:0016020">
    <property type="term" value="C:membrane"/>
    <property type="evidence" value="ECO:0007669"/>
    <property type="project" value="InterPro"/>
</dbReference>
<feature type="transmembrane region" description="Helical" evidence="2">
    <location>
        <begin position="289"/>
        <end position="306"/>
    </location>
</feature>
<keyword evidence="2" id="KW-0812">Transmembrane</keyword>
<gene>
    <name evidence="4" type="ORF">UFOPK2996_00950</name>
</gene>
<keyword evidence="2" id="KW-0472">Membrane</keyword>
<protein>
    <submittedName>
        <fullName evidence="4">Unannotated protein</fullName>
    </submittedName>
</protein>
<dbReference type="EMBL" id="CAFAAH010000122">
    <property type="protein sequence ID" value="CAB4798769.1"/>
    <property type="molecule type" value="Genomic_DNA"/>
</dbReference>
<organism evidence="4">
    <name type="scientific">freshwater metagenome</name>
    <dbReference type="NCBI Taxonomy" id="449393"/>
    <lineage>
        <taxon>unclassified sequences</taxon>
        <taxon>metagenomes</taxon>
        <taxon>ecological metagenomes</taxon>
    </lineage>
</organism>
<dbReference type="Gene3D" id="3.30.450.20">
    <property type="entry name" value="PAS domain"/>
    <property type="match status" value="1"/>
</dbReference>
<accession>A0A6J6XQN5</accession>
<sequence length="433" mass="45723">MKPRLDPRTWSLGSKIGATLVIAALLPMAIISVAATRAGQNAVEKAELANAQGSALVGASSVSEYLDGVSRRAEQFGTASDVIDFITDPESNSAPSFGAAKSSPDVRDILVLNDKATVISGFPEASVGDTYPEVSWFTEALAGKTAVGEVKPDSNSGRFVFTVASPARRPGQAVVGVVSIGVSSEDVLFALSQSPLIPGGQALLVDKGRIVAARDHLYQGRTLKEVGLGSLLSAIKKSPKGTIAKVDLPGRGAQVVAWATTTTGTTAIIVEPRDVFLDSINRLARNARLAMIALAILAVAGAITIARRLSKPVSALTAAAQALEADEAPDAAQLEKLGRSRDDIGLLTRVFMRMAEQVAIREKKLREQVRAMRVEIDHSKRAESVEALTESDFFKDLQTRAGTMRQKMKEDLTGTATTADNSEVSDDATEEEA</sequence>
<dbReference type="PROSITE" id="PS50885">
    <property type="entry name" value="HAMP"/>
    <property type="match status" value="1"/>
</dbReference>
<dbReference type="InterPro" id="IPR029151">
    <property type="entry name" value="Sensor-like_sf"/>
</dbReference>
<evidence type="ECO:0000256" key="2">
    <source>
        <dbReference type="SAM" id="Phobius"/>
    </source>
</evidence>
<name>A0A6J6XQN5_9ZZZZ</name>
<feature type="region of interest" description="Disordered" evidence="1">
    <location>
        <begin position="405"/>
        <end position="433"/>
    </location>
</feature>
<evidence type="ECO:0000259" key="3">
    <source>
        <dbReference type="PROSITE" id="PS50885"/>
    </source>
</evidence>
<dbReference type="SUPFAM" id="SSF103190">
    <property type="entry name" value="Sensory domain-like"/>
    <property type="match status" value="1"/>
</dbReference>
<feature type="domain" description="HAMP" evidence="3">
    <location>
        <begin position="307"/>
        <end position="363"/>
    </location>
</feature>
<reference evidence="4" key="1">
    <citation type="submission" date="2020-05" db="EMBL/GenBank/DDBJ databases">
        <authorList>
            <person name="Chiriac C."/>
            <person name="Salcher M."/>
            <person name="Ghai R."/>
            <person name="Kavagutti S V."/>
        </authorList>
    </citation>
    <scope>NUCLEOTIDE SEQUENCE</scope>
</reference>
<dbReference type="AlphaFoldDB" id="A0A6J6XQN5"/>
<dbReference type="Gene3D" id="6.10.340.10">
    <property type="match status" value="1"/>
</dbReference>
<feature type="compositionally biased region" description="Acidic residues" evidence="1">
    <location>
        <begin position="423"/>
        <end position="433"/>
    </location>
</feature>
<dbReference type="InterPro" id="IPR003660">
    <property type="entry name" value="HAMP_dom"/>
</dbReference>